<sequence length="160" mass="18305">YITLSYCWGQVPQLYLTTDNAGHLFQRGALLSVRKLIPRTIRDAMDLVTVIGERYLWVDTLCIWREDADIKHDQISEMGHVYSNALMTVMAVAGDDASHGLSVASEESTHSLEFEWHEAASSLSEKLQHTKHFARGWTYQETVLSKRCLYLTSEFVMFLC</sequence>
<feature type="non-terminal residue" evidence="2">
    <location>
        <position position="160"/>
    </location>
</feature>
<dbReference type="RefSeq" id="XP_033577964.1">
    <property type="nucleotide sequence ID" value="XM_033714521.1"/>
</dbReference>
<evidence type="ECO:0000259" key="1">
    <source>
        <dbReference type="Pfam" id="PF06985"/>
    </source>
</evidence>
<dbReference type="Proteomes" id="UP000504636">
    <property type="component" value="Unplaced"/>
</dbReference>
<feature type="non-terminal residue" evidence="2">
    <location>
        <position position="1"/>
    </location>
</feature>
<evidence type="ECO:0000313" key="2">
    <source>
        <dbReference type="EMBL" id="KAF2811000.1"/>
    </source>
</evidence>
<feature type="domain" description="Heterokaryon incompatibility" evidence="1">
    <location>
        <begin position="1"/>
        <end position="141"/>
    </location>
</feature>
<evidence type="ECO:0000313" key="3">
    <source>
        <dbReference type="Proteomes" id="UP000504636"/>
    </source>
</evidence>
<dbReference type="OrthoDB" id="5135333at2759"/>
<name>A0A6A6YQD5_9PEZI</name>
<dbReference type="PANTHER" id="PTHR33112:SF12">
    <property type="entry name" value="HETEROKARYON INCOMPATIBILITY DOMAIN-CONTAINING PROTEIN"/>
    <property type="match status" value="1"/>
</dbReference>
<keyword evidence="3" id="KW-1185">Reference proteome</keyword>
<dbReference type="InterPro" id="IPR010730">
    <property type="entry name" value="HET"/>
</dbReference>
<dbReference type="GeneID" id="54455414"/>
<accession>A0A6A6YQD5</accession>
<dbReference type="EMBL" id="MU003699">
    <property type="protein sequence ID" value="KAF2811000.1"/>
    <property type="molecule type" value="Genomic_DNA"/>
</dbReference>
<dbReference type="Pfam" id="PF06985">
    <property type="entry name" value="HET"/>
    <property type="match status" value="1"/>
</dbReference>
<reference evidence="2 4" key="1">
    <citation type="journal article" date="2020" name="Stud. Mycol.">
        <title>101 Dothideomycetes genomes: a test case for predicting lifestyles and emergence of pathogens.</title>
        <authorList>
            <person name="Haridas S."/>
            <person name="Albert R."/>
            <person name="Binder M."/>
            <person name="Bloem J."/>
            <person name="Labutti K."/>
            <person name="Salamov A."/>
            <person name="Andreopoulos B."/>
            <person name="Baker S."/>
            <person name="Barry K."/>
            <person name="Bills G."/>
            <person name="Bluhm B."/>
            <person name="Cannon C."/>
            <person name="Castanera R."/>
            <person name="Culley D."/>
            <person name="Daum C."/>
            <person name="Ezra D."/>
            <person name="Gonzalez J."/>
            <person name="Henrissat B."/>
            <person name="Kuo A."/>
            <person name="Liang C."/>
            <person name="Lipzen A."/>
            <person name="Lutzoni F."/>
            <person name="Magnuson J."/>
            <person name="Mondo S."/>
            <person name="Nolan M."/>
            <person name="Ohm R."/>
            <person name="Pangilinan J."/>
            <person name="Park H.-J."/>
            <person name="Ramirez L."/>
            <person name="Alfaro M."/>
            <person name="Sun H."/>
            <person name="Tritt A."/>
            <person name="Yoshinaga Y."/>
            <person name="Zwiers L.-H."/>
            <person name="Turgeon B."/>
            <person name="Goodwin S."/>
            <person name="Spatafora J."/>
            <person name="Crous P."/>
            <person name="Grigoriev I."/>
        </authorList>
    </citation>
    <scope>NUCLEOTIDE SEQUENCE</scope>
    <source>
        <strain evidence="2 4">CBS 304.34</strain>
    </source>
</reference>
<gene>
    <name evidence="2 4" type="ORF">BDZ99DRAFT_351579</name>
</gene>
<organism evidence="2">
    <name type="scientific">Mytilinidion resinicola</name>
    <dbReference type="NCBI Taxonomy" id="574789"/>
    <lineage>
        <taxon>Eukaryota</taxon>
        <taxon>Fungi</taxon>
        <taxon>Dikarya</taxon>
        <taxon>Ascomycota</taxon>
        <taxon>Pezizomycotina</taxon>
        <taxon>Dothideomycetes</taxon>
        <taxon>Pleosporomycetidae</taxon>
        <taxon>Mytilinidiales</taxon>
        <taxon>Mytilinidiaceae</taxon>
        <taxon>Mytilinidion</taxon>
    </lineage>
</organism>
<dbReference type="PANTHER" id="PTHR33112">
    <property type="entry name" value="DOMAIN PROTEIN, PUTATIVE-RELATED"/>
    <property type="match status" value="1"/>
</dbReference>
<reference evidence="4" key="2">
    <citation type="submission" date="2020-04" db="EMBL/GenBank/DDBJ databases">
        <authorList>
            <consortium name="NCBI Genome Project"/>
        </authorList>
    </citation>
    <scope>NUCLEOTIDE SEQUENCE</scope>
    <source>
        <strain evidence="4">CBS 304.34</strain>
    </source>
</reference>
<proteinExistence type="predicted"/>
<reference evidence="4" key="3">
    <citation type="submission" date="2025-04" db="UniProtKB">
        <authorList>
            <consortium name="RefSeq"/>
        </authorList>
    </citation>
    <scope>IDENTIFICATION</scope>
    <source>
        <strain evidence="4">CBS 304.34</strain>
    </source>
</reference>
<dbReference type="AlphaFoldDB" id="A0A6A6YQD5"/>
<evidence type="ECO:0000313" key="4">
    <source>
        <dbReference type="RefSeq" id="XP_033577964.1"/>
    </source>
</evidence>
<protein>
    <submittedName>
        <fullName evidence="2 4">Heterokaryon incompatibility</fullName>
    </submittedName>
</protein>